<dbReference type="InterPro" id="IPR049517">
    <property type="entry name" value="ACX-like_C"/>
</dbReference>
<dbReference type="PANTHER" id="PTHR11365">
    <property type="entry name" value="5-OXOPROLINASE RELATED"/>
    <property type="match status" value="1"/>
</dbReference>
<gene>
    <name evidence="4" type="ORF">FJZ47_00915</name>
</gene>
<feature type="domain" description="Hydantoinase/oxoprolinase N-terminal" evidence="2">
    <location>
        <begin position="5"/>
        <end position="183"/>
    </location>
</feature>
<dbReference type="SUPFAM" id="SSF53067">
    <property type="entry name" value="Actin-like ATPase domain"/>
    <property type="match status" value="1"/>
</dbReference>
<dbReference type="InterPro" id="IPR008040">
    <property type="entry name" value="Hydant_A_N"/>
</dbReference>
<dbReference type="Pfam" id="PF19278">
    <property type="entry name" value="Hydant_A_C"/>
    <property type="match status" value="1"/>
</dbReference>
<dbReference type="Gene3D" id="3.30.420.40">
    <property type="match status" value="1"/>
</dbReference>
<evidence type="ECO:0000259" key="2">
    <source>
        <dbReference type="Pfam" id="PF05378"/>
    </source>
</evidence>
<dbReference type="EMBL" id="VGLS01000012">
    <property type="protein sequence ID" value="MBM3222354.1"/>
    <property type="molecule type" value="Genomic_DNA"/>
</dbReference>
<protein>
    <submittedName>
        <fullName evidence="4">Hydantoinase/oxoprolinase family protein</fullName>
    </submittedName>
</protein>
<evidence type="ECO:0000313" key="4">
    <source>
        <dbReference type="EMBL" id="MBM3222354.1"/>
    </source>
</evidence>
<dbReference type="PANTHER" id="PTHR11365:SF23">
    <property type="entry name" value="HYPOTHETICAL 5-OXOPROLINASE (EUROFUNG)-RELATED"/>
    <property type="match status" value="1"/>
</dbReference>
<dbReference type="GO" id="GO:0006749">
    <property type="term" value="P:glutathione metabolic process"/>
    <property type="evidence" value="ECO:0007669"/>
    <property type="project" value="TreeGrafter"/>
</dbReference>
<evidence type="ECO:0000313" key="5">
    <source>
        <dbReference type="Proteomes" id="UP000712673"/>
    </source>
</evidence>
<evidence type="ECO:0000259" key="3">
    <source>
        <dbReference type="Pfam" id="PF19278"/>
    </source>
</evidence>
<sequence>MSTYRLGIDIGGTFTDAAVVDEHTGAVHIVKVPSTPAEPANGFMAAVERGLRQCDSRGEAVRLVVHATTVATNALIEGKTARLGLIATKGFRDILEIGRQIRSRLYDVHLSKPRSLVARQWSFGVQERLDATGQVVEPLDVEDVRQAVRQLKAAGIEAVVCCLLHSYINPVHERQVADIIRAEYPEAFLSVSSEVCPEFREYLRASTAAVNAAIMPLVSRYLAALEARLRAQHITAPFYVMQSSGGVMGVQAAKQQPVYMIESGPAAGVIAAGAFAAPHGYTNVISFDMGGTTAKVGLIQDGHFKLSTEFEVGGQAVTPLGEGRGSGYPVRTPVIDLVEVGAGGGSEAWIDTGGALRVGPRSAGAVPGPACYGQGGTTPTITDANLLLGRLNPAFFLGGEIALDVDASRAAIAQTCAQPLGLDPFHAAHGILEIANAHMIGAMRLISIQRGYDPRHFVLVAFGGAGPLHANALARDLDIPTVLIPPSPGIASALGMLMTDIKHEFVTTRRQLLAELAPSALETLFDDFARQGQALLNEEGVSASQQRFFRRVDVRYQGQSHELAVTVPPGLLTPQHVAALHEQFHAAHERAYGYAAREDAVELVNVRLTALGVSPKPQLPRLPQAGPDLTAAIKGQRPVWFSETAGFTPCALVDRTRLGSGQVVPGPAIIEELDATTVVHPGYRATVDPHGNLVLQRG</sequence>
<dbReference type="InterPro" id="IPR002821">
    <property type="entry name" value="Hydantoinase_A"/>
</dbReference>
<dbReference type="AlphaFoldDB" id="A0A937VYR2"/>
<dbReference type="Pfam" id="PF01968">
    <property type="entry name" value="Hydantoinase_A"/>
    <property type="match status" value="1"/>
</dbReference>
<dbReference type="Pfam" id="PF05378">
    <property type="entry name" value="Hydant_A_N"/>
    <property type="match status" value="1"/>
</dbReference>
<dbReference type="Proteomes" id="UP000712673">
    <property type="component" value="Unassembled WGS sequence"/>
</dbReference>
<reference evidence="4" key="1">
    <citation type="submission" date="2019-03" db="EMBL/GenBank/DDBJ databases">
        <title>Lake Tanganyika Metagenome-Assembled Genomes (MAGs).</title>
        <authorList>
            <person name="Tran P."/>
        </authorList>
    </citation>
    <scope>NUCLEOTIDE SEQUENCE</scope>
    <source>
        <strain evidence="4">K_DeepCast_65m_m2_066</strain>
    </source>
</reference>
<comment type="caution">
    <text evidence="4">The sequence shown here is derived from an EMBL/GenBank/DDBJ whole genome shotgun (WGS) entry which is preliminary data.</text>
</comment>
<name>A0A937VYR2_UNCTE</name>
<dbReference type="GO" id="GO:0017168">
    <property type="term" value="F:5-oxoprolinase (ATP-hydrolyzing) activity"/>
    <property type="evidence" value="ECO:0007669"/>
    <property type="project" value="TreeGrafter"/>
</dbReference>
<evidence type="ECO:0000259" key="1">
    <source>
        <dbReference type="Pfam" id="PF01968"/>
    </source>
</evidence>
<dbReference type="InterPro" id="IPR043129">
    <property type="entry name" value="ATPase_NBD"/>
</dbReference>
<accession>A0A937VYR2</accession>
<dbReference type="InterPro" id="IPR045079">
    <property type="entry name" value="Oxoprolinase-like"/>
</dbReference>
<dbReference type="GO" id="GO:0005829">
    <property type="term" value="C:cytosol"/>
    <property type="evidence" value="ECO:0007669"/>
    <property type="project" value="TreeGrafter"/>
</dbReference>
<organism evidence="4 5">
    <name type="scientific">Tectimicrobiota bacterium</name>
    <dbReference type="NCBI Taxonomy" id="2528274"/>
    <lineage>
        <taxon>Bacteria</taxon>
        <taxon>Pseudomonadati</taxon>
        <taxon>Nitrospinota/Tectimicrobiota group</taxon>
        <taxon>Candidatus Tectimicrobiota</taxon>
    </lineage>
</organism>
<proteinExistence type="predicted"/>
<feature type="domain" description="Hydantoinase A/oxoprolinase" evidence="1">
    <location>
        <begin position="204"/>
        <end position="504"/>
    </location>
</feature>
<feature type="domain" description="Acetophenone carboxylase-like C-terminal" evidence="3">
    <location>
        <begin position="519"/>
        <end position="691"/>
    </location>
</feature>